<keyword evidence="2" id="KW-1185">Reference proteome</keyword>
<dbReference type="EMBL" id="BMYF01000023">
    <property type="protein sequence ID" value="GHB49205.1"/>
    <property type="molecule type" value="Genomic_DNA"/>
</dbReference>
<reference evidence="1" key="1">
    <citation type="journal article" date="2014" name="Int. J. Syst. Evol. Microbiol.">
        <title>Complete genome sequence of Corynebacterium casei LMG S-19264T (=DSM 44701T), isolated from a smear-ripened cheese.</title>
        <authorList>
            <consortium name="US DOE Joint Genome Institute (JGI-PGF)"/>
            <person name="Walter F."/>
            <person name="Albersmeier A."/>
            <person name="Kalinowski J."/>
            <person name="Ruckert C."/>
        </authorList>
    </citation>
    <scope>NUCLEOTIDE SEQUENCE</scope>
    <source>
        <strain evidence="1">KCTC 23224</strain>
    </source>
</reference>
<accession>A0A8J3D0U0</accession>
<dbReference type="AlphaFoldDB" id="A0A8J3D0U0"/>
<dbReference type="RefSeq" id="WP_189585191.1">
    <property type="nucleotide sequence ID" value="NZ_BMYF01000023.1"/>
</dbReference>
<gene>
    <name evidence="1" type="ORF">GCM10008106_32510</name>
</gene>
<sequence>MQELTENYLNNVQITAYLSPHPLDEDSHMEEEFIDWLPGYVKGESEEGEPSYMRDENIELYERIEQLTEDIFRKALLRMGPLLEGYLFKNIQIFIDYQNFSDAGSALAGYNHADSNPGKGIYVFHVNQRLLNRYLHFLEGNLEAIPDMNLWEHEIIHLLDHWELVKASAFRSSDLAHNNLIHYLIKYRKEGTANFLDLLDGKLDGIQSREEAKSLMKEKYELAKNSLAGTDKTSDEQRTLLYAGYNFYAIGPWIMLDMIDEYLLVAENEEDASSIEYKIQQGISLSEEGKLNLVRIVLMFDNEMFLERLDFLGKQGDQVPAELMPPSLN</sequence>
<proteinExistence type="predicted"/>
<protein>
    <submittedName>
        <fullName evidence="1">Uncharacterized protein</fullName>
    </submittedName>
</protein>
<name>A0A8J3D0U0_9BACT</name>
<dbReference type="Proteomes" id="UP000642809">
    <property type="component" value="Unassembled WGS sequence"/>
</dbReference>
<reference evidence="1" key="2">
    <citation type="submission" date="2020-09" db="EMBL/GenBank/DDBJ databases">
        <authorList>
            <person name="Sun Q."/>
            <person name="Kim S."/>
        </authorList>
    </citation>
    <scope>NUCLEOTIDE SEQUENCE</scope>
    <source>
        <strain evidence="1">KCTC 23224</strain>
    </source>
</reference>
<comment type="caution">
    <text evidence="1">The sequence shown here is derived from an EMBL/GenBank/DDBJ whole genome shotgun (WGS) entry which is preliminary data.</text>
</comment>
<evidence type="ECO:0000313" key="2">
    <source>
        <dbReference type="Proteomes" id="UP000642809"/>
    </source>
</evidence>
<evidence type="ECO:0000313" key="1">
    <source>
        <dbReference type="EMBL" id="GHB49205.1"/>
    </source>
</evidence>
<organism evidence="1 2">
    <name type="scientific">Mongoliitalea lutea</name>
    <dbReference type="NCBI Taxonomy" id="849756"/>
    <lineage>
        <taxon>Bacteria</taxon>
        <taxon>Pseudomonadati</taxon>
        <taxon>Bacteroidota</taxon>
        <taxon>Cytophagia</taxon>
        <taxon>Cytophagales</taxon>
        <taxon>Cyclobacteriaceae</taxon>
        <taxon>Mongoliitalea</taxon>
    </lineage>
</organism>